<comment type="caution">
    <text evidence="2">The sequence shown here is derived from an EMBL/GenBank/DDBJ whole genome shotgun (WGS) entry which is preliminary data.</text>
</comment>
<keyword evidence="1" id="KW-1133">Transmembrane helix</keyword>
<proteinExistence type="predicted"/>
<dbReference type="EMBL" id="JACEFG010000003">
    <property type="protein sequence ID" value="MBA2176054.1"/>
    <property type="molecule type" value="Genomic_DNA"/>
</dbReference>
<gene>
    <name evidence="2" type="ORF">H0266_14250</name>
</gene>
<dbReference type="RefSeq" id="WP_181473627.1">
    <property type="nucleotide sequence ID" value="NZ_JACEFG010000003.1"/>
</dbReference>
<dbReference type="Proteomes" id="UP000571017">
    <property type="component" value="Unassembled WGS sequence"/>
</dbReference>
<organism evidence="2 3">
    <name type="scientific">Halobacillus locisalis</name>
    <dbReference type="NCBI Taxonomy" id="220753"/>
    <lineage>
        <taxon>Bacteria</taxon>
        <taxon>Bacillati</taxon>
        <taxon>Bacillota</taxon>
        <taxon>Bacilli</taxon>
        <taxon>Bacillales</taxon>
        <taxon>Bacillaceae</taxon>
        <taxon>Halobacillus</taxon>
    </lineage>
</organism>
<evidence type="ECO:0000313" key="3">
    <source>
        <dbReference type="Proteomes" id="UP000571017"/>
    </source>
</evidence>
<feature type="transmembrane region" description="Helical" evidence="1">
    <location>
        <begin position="25"/>
        <end position="41"/>
    </location>
</feature>
<protein>
    <submittedName>
        <fullName evidence="2">Uncharacterized protein</fullName>
    </submittedName>
</protein>
<keyword evidence="3" id="KW-1185">Reference proteome</keyword>
<dbReference type="AlphaFoldDB" id="A0A838CVU5"/>
<accession>A0A838CVU5</accession>
<evidence type="ECO:0000256" key="1">
    <source>
        <dbReference type="SAM" id="Phobius"/>
    </source>
</evidence>
<name>A0A838CVU5_9BACI</name>
<keyword evidence="1" id="KW-0812">Transmembrane</keyword>
<reference evidence="2 3" key="1">
    <citation type="journal article" date="2004" name="Extremophiles">
        <title>Halobacillus locisalis sp. nov., a halophilic bacterium isolated from a marine solar saltern of the Yellow Sea in Korea.</title>
        <authorList>
            <person name="Yoon J.H."/>
            <person name="Kang K.H."/>
            <person name="Oh T.K."/>
            <person name="Park Y.H."/>
        </authorList>
    </citation>
    <scope>NUCLEOTIDE SEQUENCE [LARGE SCALE GENOMIC DNA]</scope>
    <source>
        <strain evidence="2 3">KCTC 3788</strain>
    </source>
</reference>
<sequence length="51" mass="5719">MLLKVFFLLAALSISVSIVFQQEAIGILTALTFMLIGAYFSKPRFKKNPKL</sequence>
<keyword evidence="1" id="KW-0472">Membrane</keyword>
<evidence type="ECO:0000313" key="2">
    <source>
        <dbReference type="EMBL" id="MBA2176054.1"/>
    </source>
</evidence>